<evidence type="ECO:0000313" key="1">
    <source>
        <dbReference type="EMBL" id="GAH97815.1"/>
    </source>
</evidence>
<gene>
    <name evidence="1" type="ORF">S03H2_69486</name>
</gene>
<organism evidence="1">
    <name type="scientific">marine sediment metagenome</name>
    <dbReference type="NCBI Taxonomy" id="412755"/>
    <lineage>
        <taxon>unclassified sequences</taxon>
        <taxon>metagenomes</taxon>
        <taxon>ecological metagenomes</taxon>
    </lineage>
</organism>
<comment type="caution">
    <text evidence="1">The sequence shown here is derived from an EMBL/GenBank/DDBJ whole genome shotgun (WGS) entry which is preliminary data.</text>
</comment>
<protein>
    <submittedName>
        <fullName evidence="1">Uncharacterized protein</fullName>
    </submittedName>
</protein>
<reference evidence="1" key="1">
    <citation type="journal article" date="2014" name="Front. Microbiol.">
        <title>High frequency of phylogenetically diverse reductive dehalogenase-homologous genes in deep subseafloor sedimentary metagenomes.</title>
        <authorList>
            <person name="Kawai M."/>
            <person name="Futagami T."/>
            <person name="Toyoda A."/>
            <person name="Takaki Y."/>
            <person name="Nishi S."/>
            <person name="Hori S."/>
            <person name="Arai W."/>
            <person name="Tsubouchi T."/>
            <person name="Morono Y."/>
            <person name="Uchiyama I."/>
            <person name="Ito T."/>
            <person name="Fujiyama A."/>
            <person name="Inagaki F."/>
            <person name="Takami H."/>
        </authorList>
    </citation>
    <scope>NUCLEOTIDE SEQUENCE</scope>
    <source>
        <strain evidence="1">Expedition CK06-06</strain>
    </source>
</reference>
<accession>X1KVZ9</accession>
<name>X1KVZ9_9ZZZZ</name>
<proteinExistence type="predicted"/>
<dbReference type="EMBL" id="BARU01045921">
    <property type="protein sequence ID" value="GAH97815.1"/>
    <property type="molecule type" value="Genomic_DNA"/>
</dbReference>
<feature type="non-terminal residue" evidence="1">
    <location>
        <position position="50"/>
    </location>
</feature>
<sequence length="50" mass="5881">MMSSNATVKIDYNFLAAKKRFKEIGFEIIGTKIINEDKYFFVKKEEIESD</sequence>
<dbReference type="AlphaFoldDB" id="X1KVZ9"/>